<feature type="transmembrane region" description="Helical" evidence="5">
    <location>
        <begin position="293"/>
        <end position="317"/>
    </location>
</feature>
<organism evidence="7">
    <name type="scientific">Pseudomonas marincola</name>
    <dbReference type="NCBI Taxonomy" id="437900"/>
    <lineage>
        <taxon>Bacteria</taxon>
        <taxon>Pseudomonadati</taxon>
        <taxon>Pseudomonadota</taxon>
        <taxon>Gammaproteobacteria</taxon>
        <taxon>Pseudomonadales</taxon>
        <taxon>Pseudomonadaceae</taxon>
        <taxon>Pseudomonas</taxon>
    </lineage>
</organism>
<dbReference type="GO" id="GO:0016740">
    <property type="term" value="F:transferase activity"/>
    <property type="evidence" value="ECO:0007669"/>
    <property type="project" value="UniProtKB-UniRule"/>
</dbReference>
<keyword evidence="2 4" id="KW-0808">Transferase</keyword>
<protein>
    <submittedName>
        <fullName evidence="7">Spermidine synthase</fullName>
    </submittedName>
</protein>
<dbReference type="SUPFAM" id="SSF53335">
    <property type="entry name" value="S-adenosyl-L-methionine-dependent methyltransferases"/>
    <property type="match status" value="1"/>
</dbReference>
<feature type="transmembrane region" description="Helical" evidence="5">
    <location>
        <begin position="182"/>
        <end position="200"/>
    </location>
</feature>
<evidence type="ECO:0000256" key="2">
    <source>
        <dbReference type="ARBA" id="ARBA00022679"/>
    </source>
</evidence>
<sequence>MNSVPARPRILLFQCLLFGSGFSALVYQAIWVKQLSLVVGVDVYAISTGVSAFFAGLALGGAIFGRLADSLRNPLRLYAVLEFLIAVIGIGATLALAKAPAIFVALQSQVGVLAWLLPFLLVMFPAILMGGTLPPLISSVRPGNSQIGRTAGQLYTANTAGAIIGVLLTALALVPLFGVKGAAFFAGALNVLLGIWAFVLSRTKPQIRTSEAPRERLKFFALSSKARLALVLYALAGGVALGYEVLWTQIIVQFLSTRAVAFSVVLAVYLSGLVIGSFLYSRFADRVRARWTTFGLLVLGAGFVAMATFSLLGPWLLQAQEVTGLWVFDVTGNRMAQMLSRFIVAAGVIIFPSTLLLGAAFPAAARLVVDEAKPGQDIGLMLALNTACGIVGTLGTGFILVPWLGLSGSLAVLAVLAGLVGAVALYQDRQRFTPAPAFGLLAVVVALAVWLPRDLLTRLLTDSRGGEVVFYEEAPGGTVAVLEQDSKQGSFRRLYIQGVSNTGDAMPSLRYMRLQALLPLLVHPGEPKSALVIGLGTGITAGATLVYPELDRRLCIELMKPVADAVTLFKGNLGAGKDPRLDIQVGDGRHELMRSKELFDLITLEPPPPAAAGVVNLYSSDFYELAKARLSEGGILAQWLPIATQTEADTRSLIRSMLDVFPHVSLWTTEANEMMLLGSEKPLALDIGQIEQRMQRGDVASTLQEVGIGSVTDLLATYITDRTGLESYVKNAQPVTDNRPLIEYGRWTHAEQITYTLPSLLELREKPQFQGNDVQMSEVEASYLRLVKFYQIYLYATMGDTSSWKESVRRFVRGDNPNAYYDWFLPPAS</sequence>
<dbReference type="Pfam" id="PF01564">
    <property type="entry name" value="Spermine_synth"/>
    <property type="match status" value="1"/>
</dbReference>
<evidence type="ECO:0000256" key="3">
    <source>
        <dbReference type="ARBA" id="ARBA00023115"/>
    </source>
</evidence>
<feature type="transmembrane region" description="Helical" evidence="5">
    <location>
        <begin position="406"/>
        <end position="426"/>
    </location>
</feature>
<dbReference type="NCBIfam" id="NF037959">
    <property type="entry name" value="MFS_SpdSyn"/>
    <property type="match status" value="1"/>
</dbReference>
<dbReference type="AlphaFoldDB" id="A0A653E7E7"/>
<feature type="transmembrane region" description="Helical" evidence="5">
    <location>
        <begin position="112"/>
        <end position="133"/>
    </location>
</feature>
<dbReference type="PANTHER" id="PTHR43317:SF3">
    <property type="entry name" value="BLR2883 PROTEIN"/>
    <property type="match status" value="1"/>
</dbReference>
<dbReference type="PANTHER" id="PTHR43317">
    <property type="entry name" value="THERMOSPERMINE SYNTHASE ACAULIS5"/>
    <property type="match status" value="1"/>
</dbReference>
<feature type="transmembrane region" description="Helical" evidence="5">
    <location>
        <begin position="77"/>
        <end position="106"/>
    </location>
</feature>
<evidence type="ECO:0000256" key="5">
    <source>
        <dbReference type="SAM" id="Phobius"/>
    </source>
</evidence>
<feature type="transmembrane region" description="Helical" evidence="5">
    <location>
        <begin position="433"/>
        <end position="451"/>
    </location>
</feature>
<feature type="transmembrane region" description="Helical" evidence="5">
    <location>
        <begin position="342"/>
        <end position="368"/>
    </location>
</feature>
<comment type="similarity">
    <text evidence="1">Belongs to the spermidine/spermine synthase family.</text>
</comment>
<keyword evidence="5" id="KW-0472">Membrane</keyword>
<keyword evidence="5" id="KW-0812">Transmembrane</keyword>
<feature type="transmembrane region" description="Helical" evidence="5">
    <location>
        <begin position="380"/>
        <end position="400"/>
    </location>
</feature>
<feature type="transmembrane region" description="Helical" evidence="5">
    <location>
        <begin position="154"/>
        <end position="176"/>
    </location>
</feature>
<dbReference type="InterPro" id="IPR029063">
    <property type="entry name" value="SAM-dependent_MTases_sf"/>
</dbReference>
<feature type="transmembrane region" description="Helical" evidence="5">
    <location>
        <begin position="228"/>
        <end position="247"/>
    </location>
</feature>
<evidence type="ECO:0000259" key="6">
    <source>
        <dbReference type="PROSITE" id="PS51006"/>
    </source>
</evidence>
<keyword evidence="3 4" id="KW-0620">Polyamine biosynthesis</keyword>
<proteinExistence type="inferred from homology"/>
<feature type="transmembrane region" description="Helical" evidence="5">
    <location>
        <begin position="259"/>
        <end position="281"/>
    </location>
</feature>
<accession>A0A653E7E7</accession>
<gene>
    <name evidence="7" type="ORF">PMYSY11_2657</name>
</gene>
<reference evidence="7" key="1">
    <citation type="submission" date="2019-02" db="EMBL/GenBank/DDBJ databases">
        <authorList>
            <consortium name="Genoscope - CEA"/>
            <person name="William W."/>
        </authorList>
    </citation>
    <scope>NUCLEOTIDE SEQUENCE [LARGE SCALE GENOMIC DNA]</scope>
    <source>
        <strain evidence="7">YSy11</strain>
    </source>
</reference>
<evidence type="ECO:0000256" key="1">
    <source>
        <dbReference type="ARBA" id="ARBA00007867"/>
    </source>
</evidence>
<evidence type="ECO:0000313" key="7">
    <source>
        <dbReference type="EMBL" id="VEV97702.1"/>
    </source>
</evidence>
<evidence type="ECO:0000256" key="4">
    <source>
        <dbReference type="PROSITE-ProRule" id="PRU00354"/>
    </source>
</evidence>
<name>A0A653E7E7_9PSED</name>
<dbReference type="EMBL" id="LR215729">
    <property type="protein sequence ID" value="VEV97702.1"/>
    <property type="molecule type" value="Genomic_DNA"/>
</dbReference>
<keyword evidence="5" id="KW-1133">Transmembrane helix</keyword>
<dbReference type="InterPro" id="IPR036259">
    <property type="entry name" value="MFS_trans_sf"/>
</dbReference>
<feature type="domain" description="PABS" evidence="6">
    <location>
        <begin position="448"/>
        <end position="688"/>
    </location>
</feature>
<dbReference type="Gene3D" id="3.40.50.150">
    <property type="entry name" value="Vaccinia Virus protein VP39"/>
    <property type="match status" value="1"/>
</dbReference>
<dbReference type="GO" id="GO:0006596">
    <property type="term" value="P:polyamine biosynthetic process"/>
    <property type="evidence" value="ECO:0007669"/>
    <property type="project" value="UniProtKB-UniRule"/>
</dbReference>
<dbReference type="SUPFAM" id="SSF103473">
    <property type="entry name" value="MFS general substrate transporter"/>
    <property type="match status" value="1"/>
</dbReference>
<dbReference type="InterPro" id="IPR030374">
    <property type="entry name" value="PABS"/>
</dbReference>
<dbReference type="RefSeq" id="WP_150548494.1">
    <property type="nucleotide sequence ID" value="NZ_LR215729.2"/>
</dbReference>
<dbReference type="PROSITE" id="PS51006">
    <property type="entry name" value="PABS_2"/>
    <property type="match status" value="1"/>
</dbReference>
<feature type="transmembrane region" description="Helical" evidence="5">
    <location>
        <begin position="44"/>
        <end position="65"/>
    </location>
</feature>
<dbReference type="Gene3D" id="1.20.1250.20">
    <property type="entry name" value="MFS general substrate transporter like domains"/>
    <property type="match status" value="1"/>
</dbReference>
<comment type="caution">
    <text evidence="4">Lacks conserved residue(s) required for the propagation of feature annotation.</text>
</comment>